<dbReference type="Gene3D" id="1.10.10.60">
    <property type="entry name" value="Homeodomain-like"/>
    <property type="match status" value="1"/>
</dbReference>
<evidence type="ECO:0000313" key="1">
    <source>
        <dbReference type="EMBL" id="SHG26194.1"/>
    </source>
</evidence>
<proteinExistence type="predicted"/>
<protein>
    <submittedName>
        <fullName evidence="1">AraC-type DNA-binding protein</fullName>
    </submittedName>
</protein>
<dbReference type="Proteomes" id="UP000184518">
    <property type="component" value="Unassembled WGS sequence"/>
</dbReference>
<name>A0A1M5ICW0_9FLAO</name>
<reference evidence="2" key="1">
    <citation type="submission" date="2016-11" db="EMBL/GenBank/DDBJ databases">
        <authorList>
            <person name="Varghese N."/>
            <person name="Submissions S."/>
        </authorList>
    </citation>
    <scope>NUCLEOTIDE SEQUENCE [LARGE SCALE GENOMIC DNA]</scope>
    <source>
        <strain evidence="2">DSM 27619</strain>
    </source>
</reference>
<dbReference type="STRING" id="1416778.SAMN05443633_11295"/>
<sequence length="251" mass="29397">MNLYIIALLETLIQENLSIFSLLNFVKSAVYLCDIQKLSIKLQSLADFYYDFLVKIDFLPKNSFQEFRFGEFDLNNRNIDLTVQHVLDKINVSDVPLQEAIPIHTHYMDEENIHFAAGLVRFERRQFGYFMLVDLKIAKSAIQNVPHNSHYVIELIKSYDPNQKQSLRELVSSKGLNYNQFQKDCKLCFGDTFYSFSLKLRMMESVADIVFTTMTLKEIAFKNKFLDYGNMYKTFVRYGINPTQIPRLGNL</sequence>
<dbReference type="GO" id="GO:0003677">
    <property type="term" value="F:DNA binding"/>
    <property type="evidence" value="ECO:0007669"/>
    <property type="project" value="UniProtKB-KW"/>
</dbReference>
<accession>A0A1M5ICW0</accession>
<dbReference type="AlphaFoldDB" id="A0A1M5ICW0"/>
<evidence type="ECO:0000313" key="2">
    <source>
        <dbReference type="Proteomes" id="UP000184518"/>
    </source>
</evidence>
<dbReference type="OrthoDB" id="1239110at2"/>
<dbReference type="RefSeq" id="WP_072961589.1">
    <property type="nucleotide sequence ID" value="NZ_FQUT01000012.1"/>
</dbReference>
<keyword evidence="2" id="KW-1185">Reference proteome</keyword>
<gene>
    <name evidence="1" type="ORF">SAMN05443633_11295</name>
</gene>
<organism evidence="1 2">
    <name type="scientific">Chryseobacterium arachidis</name>
    <dbReference type="NCBI Taxonomy" id="1416778"/>
    <lineage>
        <taxon>Bacteria</taxon>
        <taxon>Pseudomonadati</taxon>
        <taxon>Bacteroidota</taxon>
        <taxon>Flavobacteriia</taxon>
        <taxon>Flavobacteriales</taxon>
        <taxon>Weeksellaceae</taxon>
        <taxon>Chryseobacterium group</taxon>
        <taxon>Chryseobacterium</taxon>
    </lineage>
</organism>
<keyword evidence="1" id="KW-0238">DNA-binding</keyword>
<dbReference type="EMBL" id="FQUT01000012">
    <property type="protein sequence ID" value="SHG26194.1"/>
    <property type="molecule type" value="Genomic_DNA"/>
</dbReference>